<evidence type="ECO:0000313" key="2">
    <source>
        <dbReference type="Proteomes" id="UP000066624"/>
    </source>
</evidence>
<dbReference type="STRING" id="1579979.WM2015_2853"/>
<evidence type="ECO:0000313" key="1">
    <source>
        <dbReference type="EMBL" id="AKS43210.1"/>
    </source>
</evidence>
<dbReference type="Proteomes" id="UP000066624">
    <property type="component" value="Chromosome"/>
</dbReference>
<keyword evidence="2" id="KW-1185">Reference proteome</keyword>
<dbReference type="GO" id="GO:0004519">
    <property type="term" value="F:endonuclease activity"/>
    <property type="evidence" value="ECO:0007669"/>
    <property type="project" value="UniProtKB-KW"/>
</dbReference>
<organism evidence="1 2">
    <name type="scientific">Wenzhouxiangella marina</name>
    <dbReference type="NCBI Taxonomy" id="1579979"/>
    <lineage>
        <taxon>Bacteria</taxon>
        <taxon>Pseudomonadati</taxon>
        <taxon>Pseudomonadota</taxon>
        <taxon>Gammaproteobacteria</taxon>
        <taxon>Chromatiales</taxon>
        <taxon>Wenzhouxiangellaceae</taxon>
        <taxon>Wenzhouxiangella</taxon>
    </lineage>
</organism>
<gene>
    <name evidence="1" type="ORF">WM2015_2853</name>
</gene>
<keyword evidence="1" id="KW-0255">Endonuclease</keyword>
<reference evidence="1 2" key="1">
    <citation type="submission" date="2015-07" db="EMBL/GenBank/DDBJ databases">
        <authorList>
            <person name="Noorani M."/>
        </authorList>
    </citation>
    <scope>NUCLEOTIDE SEQUENCE [LARGE SCALE GENOMIC DNA]</scope>
    <source>
        <strain evidence="1 2">KCTC 42284</strain>
    </source>
</reference>
<dbReference type="Pfam" id="PF13391">
    <property type="entry name" value="HNH_2"/>
    <property type="match status" value="1"/>
</dbReference>
<dbReference type="PATRIC" id="fig|1579979.3.peg.2918"/>
<dbReference type="AlphaFoldDB" id="A0A0K0XZX6"/>
<dbReference type="EMBL" id="CP012154">
    <property type="protein sequence ID" value="AKS43210.1"/>
    <property type="molecule type" value="Genomic_DNA"/>
</dbReference>
<dbReference type="RefSeq" id="WP_245609777.1">
    <property type="nucleotide sequence ID" value="NZ_CP012154.1"/>
</dbReference>
<dbReference type="KEGG" id="wma:WM2015_2853"/>
<sequence>MGRPDRPGRTPEQANQTRPLILELKPLEQQIARQDIAMQHCLALQPVEGHLPNSSILCLTTHMPSILCWNLFSKLPALMRISALTAPVESARRKRHNRRRRSLGVGSVAKRFYIGVTDSRWYHYLAAQQPDEVNFWMPGASGFRALPEAGLFLFKLKHPHNAIVGGGFFVRYTRLPLMLAWEAFGQKNGVESLPQLLKILRSLRPEIHPADEIGCCILAQPFFFPRESWIPTPADWSKNIVRGKGYDSDSLEGAKLLDAVRERMPVVGDTDGLLDPTGDPERPLRIIRGRLGQGAFRSLVTDAYTRRCAISGERTLPALEAAHIKPYADSGPNRTENGLLLRSDLHRLFDAGYVTVTPERRIEVSGRIKEEFENGRDYYRFHGEKLMVEPGNPAERPDAVYLSWHNERVFRP</sequence>
<proteinExistence type="predicted"/>
<name>A0A0K0XZX6_9GAMM</name>
<protein>
    <submittedName>
        <fullName evidence="1">Restriction endonuclease</fullName>
    </submittedName>
</protein>
<accession>A0A0K0XZX6</accession>
<dbReference type="InterPro" id="IPR003615">
    <property type="entry name" value="HNH_nuc"/>
</dbReference>
<keyword evidence="1" id="KW-0378">Hydrolase</keyword>
<keyword evidence="1" id="KW-0540">Nuclease</keyword>